<organism evidence="1 2">
    <name type="scientific">Amylocarpus encephaloides</name>
    <dbReference type="NCBI Taxonomy" id="45428"/>
    <lineage>
        <taxon>Eukaryota</taxon>
        <taxon>Fungi</taxon>
        <taxon>Dikarya</taxon>
        <taxon>Ascomycota</taxon>
        <taxon>Pezizomycotina</taxon>
        <taxon>Leotiomycetes</taxon>
        <taxon>Helotiales</taxon>
        <taxon>Helotiales incertae sedis</taxon>
        <taxon>Amylocarpus</taxon>
    </lineage>
</organism>
<evidence type="ECO:0000313" key="2">
    <source>
        <dbReference type="Proteomes" id="UP000824998"/>
    </source>
</evidence>
<evidence type="ECO:0008006" key="3">
    <source>
        <dbReference type="Google" id="ProtNLM"/>
    </source>
</evidence>
<dbReference type="OrthoDB" id="341259at2759"/>
<sequence length="700" mass="79326">MLDPITALAIAGNVAQFIDLGLKATSKFREIHESVTGATDENVDLELMTKSLVAINAQLYTSTGSTSETEPLEELCQHCAKIADTLISALESFKVQGKKTRWKSARKALKTLWGREAVEEMRNRLLEFRSDFQLQCLVRIKGNLDLLALEQSSRFNQLDDNGKATLMELTLSRETLTRSLQEQEAANQTRHDQSAKAAHELLAKSFQELEVANQCRDAELRLSMQSSQESLARTLGEQQETRDERLQAEMKQYLDDQLAEMRTAIVAAVNGAAATTDTQFQLTRKEIELVGNTVTRHEQDISQTLEEVNTLAHSLARASTEKQRKRLQERRDIATQTLYSLISAYKALTSLLENLKVQAAALMASIGFAQLWRAQEEASTQFSFQREGSSTIVGTTRIQENEEVRQRRTAVLCSNYYYYYFPLCRRRHIVQKKRIITDLSSICPVDVDIEAQFPNLPLLLTLTQAEWQPNFSWAIKDAVELPFLFNLPTPSVAYDFLSVAIAFSAVMPQITDEIYGENILADMFGNSTYLSSPPGSAQRQRIKNDYRDWQKIAGLLWLDELFVTCHEESCQLWQAEPSNIRLVEQKSNPEFEPLLVRFWLWLIGGWKSTFQFEVPYNPHFRTRQSVTRNTGDQDFILVYSTAKFLALSSYHVSLSIEEDSTSRKSIGKVSFIGAQAVLSVPAPAIVQQRIGLQGFEAPRR</sequence>
<keyword evidence="2" id="KW-1185">Reference proteome</keyword>
<protein>
    <recommendedName>
        <fullName evidence="3">Fungal N-terminal domain-containing protein</fullName>
    </recommendedName>
</protein>
<name>A0A9P8C587_9HELO</name>
<evidence type="ECO:0000313" key="1">
    <source>
        <dbReference type="EMBL" id="KAG9234418.1"/>
    </source>
</evidence>
<dbReference type="AlphaFoldDB" id="A0A9P8C587"/>
<comment type="caution">
    <text evidence="1">The sequence shown here is derived from an EMBL/GenBank/DDBJ whole genome shotgun (WGS) entry which is preliminary data.</text>
</comment>
<reference evidence="1" key="1">
    <citation type="journal article" date="2021" name="IMA Fungus">
        <title>Genomic characterization of three marine fungi, including Emericellopsis atlantica sp. nov. with signatures of a generalist lifestyle and marine biomass degradation.</title>
        <authorList>
            <person name="Hagestad O.C."/>
            <person name="Hou L."/>
            <person name="Andersen J.H."/>
            <person name="Hansen E.H."/>
            <person name="Altermark B."/>
            <person name="Li C."/>
            <person name="Kuhnert E."/>
            <person name="Cox R.J."/>
            <person name="Crous P.W."/>
            <person name="Spatafora J.W."/>
            <person name="Lail K."/>
            <person name="Amirebrahimi M."/>
            <person name="Lipzen A."/>
            <person name="Pangilinan J."/>
            <person name="Andreopoulos W."/>
            <person name="Hayes R.D."/>
            <person name="Ng V."/>
            <person name="Grigoriev I.V."/>
            <person name="Jackson S.A."/>
            <person name="Sutton T.D.S."/>
            <person name="Dobson A.D.W."/>
            <person name="Rama T."/>
        </authorList>
    </citation>
    <scope>NUCLEOTIDE SEQUENCE</scope>
    <source>
        <strain evidence="1">TRa018bII</strain>
    </source>
</reference>
<dbReference type="EMBL" id="MU251464">
    <property type="protein sequence ID" value="KAG9234418.1"/>
    <property type="molecule type" value="Genomic_DNA"/>
</dbReference>
<dbReference type="Proteomes" id="UP000824998">
    <property type="component" value="Unassembled WGS sequence"/>
</dbReference>
<proteinExistence type="predicted"/>
<accession>A0A9P8C587</accession>
<gene>
    <name evidence="1" type="ORF">BJ875DRAFT_509629</name>
</gene>